<comment type="subcellular location">
    <subcellularLocation>
        <location evidence="1 8">Cell membrane</location>
        <topology evidence="1 8">Peripheral membrane protein</topology>
    </subcellularLocation>
</comment>
<comment type="subunit">
    <text evidence="8 9">F-type ATPases have 2 components, CF(1) - the catalytic core - and CF(0) - the membrane proton channel. CF(1) has five subunits: alpha(3), beta(3), gamma(1), delta(1), epsilon(1). CF(0) has three main subunits: a, b and c.</text>
</comment>
<keyword evidence="6 8" id="KW-0139">CF(1)</keyword>
<dbReference type="HAMAP" id="MF_00530">
    <property type="entry name" value="ATP_synth_epsil_bac"/>
    <property type="match status" value="1"/>
</dbReference>
<dbReference type="RefSeq" id="WP_118534990.1">
    <property type="nucleotide sequence ID" value="NZ_JACOPG010000002.1"/>
</dbReference>
<evidence type="ECO:0000256" key="2">
    <source>
        <dbReference type="ARBA" id="ARBA00005712"/>
    </source>
</evidence>
<dbReference type="InterPro" id="IPR036794">
    <property type="entry name" value="ATP_F1_dsu/esu_C_sf"/>
</dbReference>
<dbReference type="CDD" id="cd12152">
    <property type="entry name" value="F1-ATPase_delta"/>
    <property type="match status" value="1"/>
</dbReference>
<accession>A0ABR7GG63</accession>
<dbReference type="InterPro" id="IPR036771">
    <property type="entry name" value="ATPsynth_dsu/esu_N"/>
</dbReference>
<dbReference type="Pfam" id="PF00401">
    <property type="entry name" value="ATP-synt_DE"/>
    <property type="match status" value="1"/>
</dbReference>
<keyword evidence="5 8" id="KW-0472">Membrane</keyword>
<dbReference type="Pfam" id="PF02823">
    <property type="entry name" value="ATP-synt_DE_N"/>
    <property type="match status" value="1"/>
</dbReference>
<reference evidence="13 14" key="1">
    <citation type="submission" date="2020-08" db="EMBL/GenBank/DDBJ databases">
        <title>Genome public.</title>
        <authorList>
            <person name="Liu C."/>
            <person name="Sun Q."/>
        </authorList>
    </citation>
    <scope>NUCLEOTIDE SEQUENCE [LARGE SCALE GENOMIC DNA]</scope>
    <source>
        <strain evidence="13 14">NSJ-9</strain>
    </source>
</reference>
<keyword evidence="4 8" id="KW-0406">Ion transport</keyword>
<dbReference type="EMBL" id="JACOPG010000002">
    <property type="protein sequence ID" value="MBC5686277.1"/>
    <property type="molecule type" value="Genomic_DNA"/>
</dbReference>
<dbReference type="Gene3D" id="2.60.15.10">
    <property type="entry name" value="F0F1 ATP synthase delta/epsilon subunit, N-terminal"/>
    <property type="match status" value="1"/>
</dbReference>
<comment type="caution">
    <text evidence="13">The sequence shown here is derived from an EMBL/GenBank/DDBJ whole genome shotgun (WGS) entry which is preliminary data.</text>
</comment>
<dbReference type="PANTHER" id="PTHR13822">
    <property type="entry name" value="ATP SYNTHASE DELTA/EPSILON CHAIN"/>
    <property type="match status" value="1"/>
</dbReference>
<keyword evidence="10" id="KW-0175">Coiled coil</keyword>
<gene>
    <name evidence="8 13" type="primary">atpC</name>
    <name evidence="13" type="ORF">H8R94_06600</name>
</gene>
<evidence type="ECO:0000256" key="1">
    <source>
        <dbReference type="ARBA" id="ARBA00004202"/>
    </source>
</evidence>
<keyword evidence="8" id="KW-1003">Cell membrane</keyword>
<dbReference type="SUPFAM" id="SSF46604">
    <property type="entry name" value="Epsilon subunit of F1F0-ATP synthase C-terminal domain"/>
    <property type="match status" value="1"/>
</dbReference>
<evidence type="ECO:0000313" key="13">
    <source>
        <dbReference type="EMBL" id="MBC5686277.1"/>
    </source>
</evidence>
<evidence type="ECO:0000256" key="4">
    <source>
        <dbReference type="ARBA" id="ARBA00023065"/>
    </source>
</evidence>
<feature type="domain" description="ATP synthase F1 complex delta/epsilon subunit N-terminal" evidence="12">
    <location>
        <begin position="6"/>
        <end position="84"/>
    </location>
</feature>
<dbReference type="NCBIfam" id="TIGR01216">
    <property type="entry name" value="ATP_synt_epsi"/>
    <property type="match status" value="1"/>
</dbReference>
<evidence type="ECO:0000256" key="9">
    <source>
        <dbReference type="RuleBase" id="RU003656"/>
    </source>
</evidence>
<name>A0ABR7GG63_9FIRM</name>
<evidence type="ECO:0000259" key="12">
    <source>
        <dbReference type="Pfam" id="PF02823"/>
    </source>
</evidence>
<evidence type="ECO:0000313" key="14">
    <source>
        <dbReference type="Proteomes" id="UP000643810"/>
    </source>
</evidence>
<evidence type="ECO:0000259" key="11">
    <source>
        <dbReference type="Pfam" id="PF00401"/>
    </source>
</evidence>
<keyword evidence="14" id="KW-1185">Reference proteome</keyword>
<evidence type="ECO:0000256" key="10">
    <source>
        <dbReference type="SAM" id="Coils"/>
    </source>
</evidence>
<dbReference type="InterPro" id="IPR020546">
    <property type="entry name" value="ATP_synth_F1_dsu/esu_N"/>
</dbReference>
<dbReference type="PANTHER" id="PTHR13822:SF10">
    <property type="entry name" value="ATP SYNTHASE EPSILON CHAIN, CHLOROPLASTIC"/>
    <property type="match status" value="1"/>
</dbReference>
<dbReference type="Gene3D" id="1.20.5.440">
    <property type="entry name" value="ATP synthase delta/epsilon subunit, C-terminal domain"/>
    <property type="match status" value="1"/>
</dbReference>
<dbReference type="Proteomes" id="UP000643810">
    <property type="component" value="Unassembled WGS sequence"/>
</dbReference>
<sequence length="133" mass="14770">MADNLFQVEIITPDRIFYRGQASMIEFTTTEGEIGVFKDHIPLTTVLAPGIVTITEADGAKKAVVHAGFAEILGEKVTLLAEVAEWPEEIDLERARKAEDRARERLNRKDADLDVARAELALKRALARQDILA</sequence>
<keyword evidence="3 8" id="KW-0813">Transport</keyword>
<evidence type="ECO:0000256" key="7">
    <source>
        <dbReference type="ARBA" id="ARBA00023310"/>
    </source>
</evidence>
<comment type="similarity">
    <text evidence="2 8 9">Belongs to the ATPase epsilon chain family.</text>
</comment>
<dbReference type="InterPro" id="IPR020547">
    <property type="entry name" value="ATP_synth_F1_esu_C"/>
</dbReference>
<feature type="coiled-coil region" evidence="10">
    <location>
        <begin position="92"/>
        <end position="119"/>
    </location>
</feature>
<feature type="domain" description="ATP synthase epsilon subunit C-terminal" evidence="11">
    <location>
        <begin position="88"/>
        <end position="128"/>
    </location>
</feature>
<dbReference type="InterPro" id="IPR001469">
    <property type="entry name" value="ATP_synth_F1_dsu/esu"/>
</dbReference>
<comment type="function">
    <text evidence="8">Produces ATP from ADP in the presence of a proton gradient across the membrane.</text>
</comment>
<organism evidence="13 14">
    <name type="scientific">Roseburia lenta</name>
    <dbReference type="NCBI Taxonomy" id="2763061"/>
    <lineage>
        <taxon>Bacteria</taxon>
        <taxon>Bacillati</taxon>
        <taxon>Bacillota</taxon>
        <taxon>Clostridia</taxon>
        <taxon>Lachnospirales</taxon>
        <taxon>Lachnospiraceae</taxon>
        <taxon>Roseburia</taxon>
    </lineage>
</organism>
<evidence type="ECO:0000256" key="6">
    <source>
        <dbReference type="ARBA" id="ARBA00023196"/>
    </source>
</evidence>
<proteinExistence type="inferred from homology"/>
<evidence type="ECO:0000256" key="8">
    <source>
        <dbReference type="HAMAP-Rule" id="MF_00530"/>
    </source>
</evidence>
<keyword evidence="8" id="KW-0375">Hydrogen ion transport</keyword>
<dbReference type="SUPFAM" id="SSF51344">
    <property type="entry name" value="Epsilon subunit of F1F0-ATP synthase N-terminal domain"/>
    <property type="match status" value="1"/>
</dbReference>
<keyword evidence="7 8" id="KW-0066">ATP synthesis</keyword>
<evidence type="ECO:0000256" key="5">
    <source>
        <dbReference type="ARBA" id="ARBA00023136"/>
    </source>
</evidence>
<protein>
    <recommendedName>
        <fullName evidence="8">ATP synthase epsilon chain</fullName>
    </recommendedName>
    <alternativeName>
        <fullName evidence="8">ATP synthase F1 sector epsilon subunit</fullName>
    </alternativeName>
    <alternativeName>
        <fullName evidence="8">F-ATPase epsilon subunit</fullName>
    </alternativeName>
</protein>
<evidence type="ECO:0000256" key="3">
    <source>
        <dbReference type="ARBA" id="ARBA00022448"/>
    </source>
</evidence>